<dbReference type="AlphaFoldDB" id="A0A5B7FRL8"/>
<feature type="region of interest" description="Disordered" evidence="1">
    <location>
        <begin position="1"/>
        <end position="28"/>
    </location>
</feature>
<dbReference type="Proteomes" id="UP000324222">
    <property type="component" value="Unassembled WGS sequence"/>
</dbReference>
<dbReference type="EMBL" id="VSRR010007812">
    <property type="protein sequence ID" value="MPC47578.1"/>
    <property type="molecule type" value="Genomic_DNA"/>
</dbReference>
<sequence length="286" mass="32165">MKSKALNTGHRHVRAPSQPAPLSPDTHVLSSHNDGAASMISVRSTVHEVVATTGSAPEPSRKSKKQKTTFGMDADKEEVLAVFIRENPILWNIKRSDYRRRDKKSKLWQDQADIMGIPSEHLKGWFRSVRDQHTRLHKKSGDDLPSLTERERWIIKTFAFLRAVTRHVRDPVRRLRTIDVAEKGRAEVAQVEVAAELAGAAPVQSSVPSTYTTSGSDDNSLLNSLQTRLDSSHELVKAALKPATEEEAFANYVRDTLIAMPHHKFIKAQKQIAMILFQYMGDNEED</sequence>
<protein>
    <recommendedName>
        <fullName evidence="2">MADF domain-containing protein</fullName>
    </recommendedName>
</protein>
<dbReference type="GO" id="GO:0005667">
    <property type="term" value="C:transcription regulator complex"/>
    <property type="evidence" value="ECO:0007669"/>
    <property type="project" value="TreeGrafter"/>
</dbReference>
<dbReference type="GO" id="GO:0006357">
    <property type="term" value="P:regulation of transcription by RNA polymerase II"/>
    <property type="evidence" value="ECO:0007669"/>
    <property type="project" value="TreeGrafter"/>
</dbReference>
<accession>A0A5B7FRL8</accession>
<proteinExistence type="predicted"/>
<name>A0A5B7FRL8_PORTR</name>
<comment type="caution">
    <text evidence="3">The sequence shown here is derived from an EMBL/GenBank/DDBJ whole genome shotgun (WGS) entry which is preliminary data.</text>
</comment>
<evidence type="ECO:0000313" key="4">
    <source>
        <dbReference type="Proteomes" id="UP000324222"/>
    </source>
</evidence>
<reference evidence="3 4" key="1">
    <citation type="submission" date="2019-05" db="EMBL/GenBank/DDBJ databases">
        <title>Another draft genome of Portunus trituberculatus and its Hox gene families provides insights of decapod evolution.</title>
        <authorList>
            <person name="Jeong J.-H."/>
            <person name="Song I."/>
            <person name="Kim S."/>
            <person name="Choi T."/>
            <person name="Kim D."/>
            <person name="Ryu S."/>
            <person name="Kim W."/>
        </authorList>
    </citation>
    <scope>NUCLEOTIDE SEQUENCE [LARGE SCALE GENOMIC DNA]</scope>
    <source>
        <tissue evidence="3">Muscle</tissue>
    </source>
</reference>
<dbReference type="PANTHER" id="PTHR12243">
    <property type="entry name" value="MADF DOMAIN TRANSCRIPTION FACTOR"/>
    <property type="match status" value="1"/>
</dbReference>
<organism evidence="3 4">
    <name type="scientific">Portunus trituberculatus</name>
    <name type="common">Swimming crab</name>
    <name type="synonym">Neptunus trituberculatus</name>
    <dbReference type="NCBI Taxonomy" id="210409"/>
    <lineage>
        <taxon>Eukaryota</taxon>
        <taxon>Metazoa</taxon>
        <taxon>Ecdysozoa</taxon>
        <taxon>Arthropoda</taxon>
        <taxon>Crustacea</taxon>
        <taxon>Multicrustacea</taxon>
        <taxon>Malacostraca</taxon>
        <taxon>Eumalacostraca</taxon>
        <taxon>Eucarida</taxon>
        <taxon>Decapoda</taxon>
        <taxon>Pleocyemata</taxon>
        <taxon>Brachyura</taxon>
        <taxon>Eubrachyura</taxon>
        <taxon>Portunoidea</taxon>
        <taxon>Portunidae</taxon>
        <taxon>Portuninae</taxon>
        <taxon>Portunus</taxon>
    </lineage>
</organism>
<dbReference type="PROSITE" id="PS51029">
    <property type="entry name" value="MADF"/>
    <property type="match status" value="1"/>
</dbReference>
<dbReference type="OrthoDB" id="6784293at2759"/>
<evidence type="ECO:0000256" key="1">
    <source>
        <dbReference type="SAM" id="MobiDB-lite"/>
    </source>
</evidence>
<dbReference type="PANTHER" id="PTHR12243:SF60">
    <property type="entry name" value="SI:CH211-15D5.12-RELATED"/>
    <property type="match status" value="1"/>
</dbReference>
<feature type="domain" description="MADF" evidence="2">
    <location>
        <begin position="79"/>
        <end position="166"/>
    </location>
</feature>
<keyword evidence="4" id="KW-1185">Reference proteome</keyword>
<dbReference type="GO" id="GO:0005634">
    <property type="term" value="C:nucleus"/>
    <property type="evidence" value="ECO:0007669"/>
    <property type="project" value="TreeGrafter"/>
</dbReference>
<dbReference type="Pfam" id="PF10545">
    <property type="entry name" value="MADF_DNA_bdg"/>
    <property type="match status" value="1"/>
</dbReference>
<dbReference type="InterPro" id="IPR039353">
    <property type="entry name" value="TF_Adf1"/>
</dbReference>
<evidence type="ECO:0000259" key="2">
    <source>
        <dbReference type="PROSITE" id="PS51029"/>
    </source>
</evidence>
<feature type="region of interest" description="Disordered" evidence="1">
    <location>
        <begin position="51"/>
        <end position="70"/>
    </location>
</feature>
<feature type="compositionally biased region" description="Basic residues" evidence="1">
    <location>
        <begin position="1"/>
        <end position="14"/>
    </location>
</feature>
<gene>
    <name evidence="3" type="ORF">E2C01_041328</name>
</gene>
<dbReference type="InterPro" id="IPR006578">
    <property type="entry name" value="MADF-dom"/>
</dbReference>
<evidence type="ECO:0000313" key="3">
    <source>
        <dbReference type="EMBL" id="MPC47578.1"/>
    </source>
</evidence>